<dbReference type="EMBL" id="CM031820">
    <property type="protein sequence ID" value="KAG6634091.1"/>
    <property type="molecule type" value="Genomic_DNA"/>
</dbReference>
<evidence type="ECO:0000313" key="2">
    <source>
        <dbReference type="Proteomes" id="UP000811609"/>
    </source>
</evidence>
<name>A0A8T1NWT7_CARIL</name>
<reference evidence="1" key="1">
    <citation type="submission" date="2020-12" db="EMBL/GenBank/DDBJ databases">
        <title>WGS assembly of Carya illinoinensis cv. Pawnee.</title>
        <authorList>
            <person name="Platts A."/>
            <person name="Shu S."/>
            <person name="Wright S."/>
            <person name="Barry K."/>
            <person name="Edger P."/>
            <person name="Pires J.C."/>
            <person name="Schmutz J."/>
        </authorList>
    </citation>
    <scope>NUCLEOTIDE SEQUENCE</scope>
    <source>
        <tissue evidence="1">Leaf</tissue>
    </source>
</reference>
<keyword evidence="2" id="KW-1185">Reference proteome</keyword>
<comment type="caution">
    <text evidence="1">The sequence shown here is derived from an EMBL/GenBank/DDBJ whole genome shotgun (WGS) entry which is preliminary data.</text>
</comment>
<accession>A0A8T1NWT7</accession>
<organism evidence="1 2">
    <name type="scientific">Carya illinoinensis</name>
    <name type="common">Pecan</name>
    <dbReference type="NCBI Taxonomy" id="32201"/>
    <lineage>
        <taxon>Eukaryota</taxon>
        <taxon>Viridiplantae</taxon>
        <taxon>Streptophyta</taxon>
        <taxon>Embryophyta</taxon>
        <taxon>Tracheophyta</taxon>
        <taxon>Spermatophyta</taxon>
        <taxon>Magnoliopsida</taxon>
        <taxon>eudicotyledons</taxon>
        <taxon>Gunneridae</taxon>
        <taxon>Pentapetalae</taxon>
        <taxon>rosids</taxon>
        <taxon>fabids</taxon>
        <taxon>Fagales</taxon>
        <taxon>Juglandaceae</taxon>
        <taxon>Carya</taxon>
    </lineage>
</organism>
<protein>
    <submittedName>
        <fullName evidence="1">Uncharacterized protein</fullName>
    </submittedName>
</protein>
<evidence type="ECO:0000313" key="1">
    <source>
        <dbReference type="EMBL" id="KAG6634091.1"/>
    </source>
</evidence>
<proteinExistence type="predicted"/>
<dbReference type="AlphaFoldDB" id="A0A8T1NWT7"/>
<dbReference type="Proteomes" id="UP000811609">
    <property type="component" value="Chromosome 12"/>
</dbReference>
<gene>
    <name evidence="1" type="ORF">CIPAW_12G094600</name>
</gene>
<sequence>MWTFVRREPPIPMVGRINNQGISMDCLHGEQTTQLCTILSTKQIIRPST</sequence>